<feature type="domain" description="Orotidine 5'-phosphate decarboxylase" evidence="8">
    <location>
        <begin position="17"/>
        <end position="250"/>
    </location>
</feature>
<dbReference type="InterPro" id="IPR001754">
    <property type="entry name" value="OMPdeCOase_dom"/>
</dbReference>
<evidence type="ECO:0000256" key="6">
    <source>
        <dbReference type="ARBA" id="ARBA00049157"/>
    </source>
</evidence>
<evidence type="ECO:0000256" key="2">
    <source>
        <dbReference type="ARBA" id="ARBA00008847"/>
    </source>
</evidence>
<dbReference type="PANTHER" id="PTHR43375">
    <property type="entry name" value="OROTIDINE 5'-PHOSPHATE DECARBOXYLASE"/>
    <property type="match status" value="1"/>
</dbReference>
<dbReference type="EC" id="4.1.1.23" evidence="7"/>
<dbReference type="GO" id="GO:0006207">
    <property type="term" value="P:'de novo' pyrimidine nucleobase biosynthetic process"/>
    <property type="evidence" value="ECO:0007669"/>
    <property type="project" value="InterPro"/>
</dbReference>
<dbReference type="InterPro" id="IPR011995">
    <property type="entry name" value="OMPdecase_type-2"/>
</dbReference>
<reference evidence="9 10" key="1">
    <citation type="journal article" date="2016" name="Nat. Commun.">
        <title>Thousands of microbial genomes shed light on interconnected biogeochemical processes in an aquifer system.</title>
        <authorList>
            <person name="Anantharaman K."/>
            <person name="Brown C.T."/>
            <person name="Hug L.A."/>
            <person name="Sharon I."/>
            <person name="Castelle C.J."/>
            <person name="Probst A.J."/>
            <person name="Thomas B.C."/>
            <person name="Singh A."/>
            <person name="Wilkins M.J."/>
            <person name="Karaoz U."/>
            <person name="Brodie E.L."/>
            <person name="Williams K.H."/>
            <person name="Hubbard S.S."/>
            <person name="Banfield J.F."/>
        </authorList>
    </citation>
    <scope>NUCLEOTIDE SEQUENCE [LARGE SCALE GENOMIC DNA]</scope>
</reference>
<keyword evidence="4" id="KW-0665">Pyrimidine biosynthesis</keyword>
<evidence type="ECO:0000256" key="1">
    <source>
        <dbReference type="ARBA" id="ARBA00004861"/>
    </source>
</evidence>
<gene>
    <name evidence="9" type="ORF">A3I53_00900</name>
</gene>
<dbReference type="CDD" id="cd04725">
    <property type="entry name" value="OMP_decarboxylase_like"/>
    <property type="match status" value="1"/>
</dbReference>
<evidence type="ECO:0000259" key="8">
    <source>
        <dbReference type="SMART" id="SM00934"/>
    </source>
</evidence>
<dbReference type="SUPFAM" id="SSF51366">
    <property type="entry name" value="Ribulose-phoshate binding barrel"/>
    <property type="match status" value="1"/>
</dbReference>
<dbReference type="NCBIfam" id="TIGR02127">
    <property type="entry name" value="pyrF_sub2"/>
    <property type="match status" value="1"/>
</dbReference>
<dbReference type="InterPro" id="IPR013785">
    <property type="entry name" value="Aldolase_TIM"/>
</dbReference>
<dbReference type="GO" id="GO:0044205">
    <property type="term" value="P:'de novo' UMP biosynthetic process"/>
    <property type="evidence" value="ECO:0007669"/>
    <property type="project" value="UniProtKB-UniPathway"/>
</dbReference>
<evidence type="ECO:0000313" key="10">
    <source>
        <dbReference type="Proteomes" id="UP000178845"/>
    </source>
</evidence>
<comment type="caution">
    <text evidence="9">The sequence shown here is derived from an EMBL/GenBank/DDBJ whole genome shotgun (WGS) entry which is preliminary data.</text>
</comment>
<keyword evidence="3" id="KW-0210">Decarboxylase</keyword>
<dbReference type="InterPro" id="IPR018089">
    <property type="entry name" value="OMPdecase_AS"/>
</dbReference>
<dbReference type="Gene3D" id="3.20.20.70">
    <property type="entry name" value="Aldolase class I"/>
    <property type="match status" value="1"/>
</dbReference>
<proteinExistence type="inferred from homology"/>
<protein>
    <recommendedName>
        <fullName evidence="7">Orotidine-5'-phosphate decarboxylase</fullName>
        <ecNumber evidence="7">4.1.1.23</ecNumber>
    </recommendedName>
</protein>
<comment type="similarity">
    <text evidence="2">Belongs to the OMP decarboxylase family. Type 2 subfamily.</text>
</comment>
<evidence type="ECO:0000256" key="4">
    <source>
        <dbReference type="ARBA" id="ARBA00022975"/>
    </source>
</evidence>
<evidence type="ECO:0000256" key="7">
    <source>
        <dbReference type="NCBIfam" id="TIGR02127"/>
    </source>
</evidence>
<dbReference type="AlphaFoldDB" id="A0A1F5HX69"/>
<dbReference type="SMART" id="SM00934">
    <property type="entry name" value="OMPdecase"/>
    <property type="match status" value="1"/>
</dbReference>
<dbReference type="GO" id="GO:0004590">
    <property type="term" value="F:orotidine-5'-phosphate decarboxylase activity"/>
    <property type="evidence" value="ECO:0007669"/>
    <property type="project" value="UniProtKB-UniRule"/>
</dbReference>
<name>A0A1F5HX69_9BACT</name>
<dbReference type="EMBL" id="MFBW01000013">
    <property type="protein sequence ID" value="OGE08703.1"/>
    <property type="molecule type" value="Genomic_DNA"/>
</dbReference>
<accession>A0A1F5HX69</accession>
<dbReference type="UniPathway" id="UPA00070">
    <property type="reaction ID" value="UER00120"/>
</dbReference>
<organism evidence="9 10">
    <name type="scientific">Candidatus Curtissbacteria bacterium RIFCSPLOWO2_02_FULL_40_13b</name>
    <dbReference type="NCBI Taxonomy" id="1797733"/>
    <lineage>
        <taxon>Bacteria</taxon>
        <taxon>Candidatus Curtissiibacteriota</taxon>
    </lineage>
</organism>
<dbReference type="PANTHER" id="PTHR43375:SF1">
    <property type="entry name" value="OROTIDINE 5'-PHOSPHATE DECARBOXYLASE"/>
    <property type="match status" value="1"/>
</dbReference>
<dbReference type="Proteomes" id="UP000178845">
    <property type="component" value="Unassembled WGS sequence"/>
</dbReference>
<evidence type="ECO:0000256" key="5">
    <source>
        <dbReference type="ARBA" id="ARBA00023239"/>
    </source>
</evidence>
<dbReference type="InterPro" id="IPR011060">
    <property type="entry name" value="RibuloseP-bd_barrel"/>
</dbReference>
<comment type="pathway">
    <text evidence="1">Pyrimidine metabolism; UMP biosynthesis via de novo pathway; UMP from orotate: step 2/2.</text>
</comment>
<comment type="catalytic activity">
    <reaction evidence="6">
        <text>orotidine 5'-phosphate + H(+) = UMP + CO2</text>
        <dbReference type="Rhea" id="RHEA:11596"/>
        <dbReference type="ChEBI" id="CHEBI:15378"/>
        <dbReference type="ChEBI" id="CHEBI:16526"/>
        <dbReference type="ChEBI" id="CHEBI:57538"/>
        <dbReference type="ChEBI" id="CHEBI:57865"/>
        <dbReference type="EC" id="4.1.1.23"/>
    </reaction>
</comment>
<evidence type="ECO:0000313" key="9">
    <source>
        <dbReference type="EMBL" id="OGE08703.1"/>
    </source>
</evidence>
<keyword evidence="5" id="KW-0456">Lyase</keyword>
<sequence length="259" mass="29216">MDFANKLQKAVSKNNSLLCVGLDPEIEKFSKKQSIFEFNKDIILKTQKFVAAYKPNIAFYEVYGIDGLRELKRTIEFLKKQFPQIPIILDAKRADIPNTARMYAKSAFEYWQADAVTVYPHLGLDSVKPFLEYKDKLIILLIKTSNPDSGMFQNLKTGSTPYYLAMATKIAKWQYQNIGIFAGATYPTELAQLRTIFPDKIFLSAGFGAQLGKVEAAVKAGVDKDGRGVVFNASRSLIYAQDPAAAARDLRDEINKYRR</sequence>
<dbReference type="Pfam" id="PF00215">
    <property type="entry name" value="OMPdecase"/>
    <property type="match status" value="1"/>
</dbReference>
<dbReference type="PROSITE" id="PS00156">
    <property type="entry name" value="OMPDECASE"/>
    <property type="match status" value="1"/>
</dbReference>
<evidence type="ECO:0000256" key="3">
    <source>
        <dbReference type="ARBA" id="ARBA00022793"/>
    </source>
</evidence>